<comment type="caution">
    <text evidence="2">The sequence shown here is derived from an EMBL/GenBank/DDBJ whole genome shotgun (WGS) entry which is preliminary data.</text>
</comment>
<accession>A0ABP6Q4I4</accession>
<organism evidence="2 3">
    <name type="scientific">Streptomyces virens</name>
    <dbReference type="NCBI Taxonomy" id="285572"/>
    <lineage>
        <taxon>Bacteria</taxon>
        <taxon>Bacillati</taxon>
        <taxon>Actinomycetota</taxon>
        <taxon>Actinomycetes</taxon>
        <taxon>Kitasatosporales</taxon>
        <taxon>Streptomycetaceae</taxon>
        <taxon>Streptomyces</taxon>
    </lineage>
</organism>
<dbReference type="Proteomes" id="UP001501866">
    <property type="component" value="Unassembled WGS sequence"/>
</dbReference>
<evidence type="ECO:0000313" key="3">
    <source>
        <dbReference type="Proteomes" id="UP001501866"/>
    </source>
</evidence>
<reference evidence="3" key="1">
    <citation type="journal article" date="2019" name="Int. J. Syst. Evol. Microbiol.">
        <title>The Global Catalogue of Microorganisms (GCM) 10K type strain sequencing project: providing services to taxonomists for standard genome sequencing and annotation.</title>
        <authorList>
            <consortium name="The Broad Institute Genomics Platform"/>
            <consortium name="The Broad Institute Genome Sequencing Center for Infectious Disease"/>
            <person name="Wu L."/>
            <person name="Ma J."/>
        </authorList>
    </citation>
    <scope>NUCLEOTIDE SEQUENCE [LARGE SCALE GENOMIC DNA]</scope>
    <source>
        <strain evidence="3">JCM 9095</strain>
    </source>
</reference>
<sequence length="111" mass="11169">MPKDPVTSGNAEVGVFAYVQSGAAVCGRMSRSMNDAGKDLESPPAVGEPGGRARGHGVAFAPGAGGRGVWGQKTVPGSAARVLEFQSSLSLRYRAGLPGAWATSCPGHSAD</sequence>
<protein>
    <submittedName>
        <fullName evidence="2">Uncharacterized protein</fullName>
    </submittedName>
</protein>
<dbReference type="EMBL" id="BAAAUH010000064">
    <property type="protein sequence ID" value="GAA3199760.1"/>
    <property type="molecule type" value="Genomic_DNA"/>
</dbReference>
<evidence type="ECO:0000256" key="1">
    <source>
        <dbReference type="SAM" id="MobiDB-lite"/>
    </source>
</evidence>
<proteinExistence type="predicted"/>
<feature type="region of interest" description="Disordered" evidence="1">
    <location>
        <begin position="34"/>
        <end position="55"/>
    </location>
</feature>
<evidence type="ECO:0000313" key="2">
    <source>
        <dbReference type="EMBL" id="GAA3199760.1"/>
    </source>
</evidence>
<keyword evidence="3" id="KW-1185">Reference proteome</keyword>
<gene>
    <name evidence="2" type="ORF">GCM10010451_57910</name>
</gene>
<name>A0ABP6Q4I4_9ACTN</name>